<evidence type="ECO:0000313" key="4">
    <source>
        <dbReference type="EMBL" id="CAF3654726.1"/>
    </source>
</evidence>
<reference evidence="2" key="1">
    <citation type="submission" date="2021-02" db="EMBL/GenBank/DDBJ databases">
        <authorList>
            <person name="Nowell W R."/>
        </authorList>
    </citation>
    <scope>NUCLEOTIDE SEQUENCE</scope>
</reference>
<dbReference type="AlphaFoldDB" id="A0A813XF04"/>
<dbReference type="PANTHER" id="PTHR21255:SF7">
    <property type="entry name" value="DYNEIN LIGHT CHAIN TCTEX-TYPE PROTEIN 2B"/>
    <property type="match status" value="1"/>
</dbReference>
<accession>A0A813XF04</accession>
<evidence type="ECO:0000313" key="5">
    <source>
        <dbReference type="EMBL" id="CAF3831997.1"/>
    </source>
</evidence>
<evidence type="ECO:0000256" key="1">
    <source>
        <dbReference type="ARBA" id="ARBA00005361"/>
    </source>
</evidence>
<dbReference type="GO" id="GO:0045505">
    <property type="term" value="F:dynein intermediate chain binding"/>
    <property type="evidence" value="ECO:0007669"/>
    <property type="project" value="TreeGrafter"/>
</dbReference>
<dbReference type="EMBL" id="CAJNOQ010001091">
    <property type="protein sequence ID" value="CAF0867230.1"/>
    <property type="molecule type" value="Genomic_DNA"/>
</dbReference>
<evidence type="ECO:0000313" key="2">
    <source>
        <dbReference type="EMBL" id="CAF0867230.1"/>
    </source>
</evidence>
<comment type="similarity">
    <text evidence="1">Belongs to the dynein light chain Tctex-type family.</text>
</comment>
<dbReference type="EMBL" id="CAJOBC010001092">
    <property type="protein sequence ID" value="CAF3654726.1"/>
    <property type="molecule type" value="Genomic_DNA"/>
</dbReference>
<dbReference type="GO" id="GO:0005737">
    <property type="term" value="C:cytoplasm"/>
    <property type="evidence" value="ECO:0007669"/>
    <property type="project" value="TreeGrafter"/>
</dbReference>
<dbReference type="CDD" id="cd21451">
    <property type="entry name" value="DLC-like_TCTEX1D"/>
    <property type="match status" value="1"/>
</dbReference>
<dbReference type="Gene3D" id="3.30.1140.40">
    <property type="entry name" value="Tctex-1"/>
    <property type="match status" value="1"/>
</dbReference>
<dbReference type="InterPro" id="IPR038586">
    <property type="entry name" value="Tctex-1-like_sf"/>
</dbReference>
<dbReference type="Proteomes" id="UP000663829">
    <property type="component" value="Unassembled WGS sequence"/>
</dbReference>
<organism evidence="2 6">
    <name type="scientific">Didymodactylos carnosus</name>
    <dbReference type="NCBI Taxonomy" id="1234261"/>
    <lineage>
        <taxon>Eukaryota</taxon>
        <taxon>Metazoa</taxon>
        <taxon>Spiralia</taxon>
        <taxon>Gnathifera</taxon>
        <taxon>Rotifera</taxon>
        <taxon>Eurotatoria</taxon>
        <taxon>Bdelloidea</taxon>
        <taxon>Philodinida</taxon>
        <taxon>Philodinidae</taxon>
        <taxon>Didymodactylos</taxon>
    </lineage>
</organism>
<proteinExistence type="inferred from homology"/>
<dbReference type="InterPro" id="IPR005334">
    <property type="entry name" value="Tctex-1-like"/>
</dbReference>
<keyword evidence="6" id="KW-1185">Reference proteome</keyword>
<dbReference type="EMBL" id="CAJOBA010008582">
    <property type="protein sequence ID" value="CAF3831997.1"/>
    <property type="molecule type" value="Genomic_DNA"/>
</dbReference>
<dbReference type="Proteomes" id="UP000681722">
    <property type="component" value="Unassembled WGS sequence"/>
</dbReference>
<protein>
    <submittedName>
        <fullName evidence="2">Uncharacterized protein</fullName>
    </submittedName>
</protein>
<dbReference type="OrthoDB" id="10248487at2759"/>
<comment type="caution">
    <text evidence="2">The sequence shown here is derived from an EMBL/GenBank/DDBJ whole genome shotgun (WGS) entry which is preliminary data.</text>
</comment>
<dbReference type="GO" id="GO:0005868">
    <property type="term" value="C:cytoplasmic dynein complex"/>
    <property type="evidence" value="ECO:0007669"/>
    <property type="project" value="TreeGrafter"/>
</dbReference>
<dbReference type="PANTHER" id="PTHR21255">
    <property type="entry name" value="T-COMPLEX-ASSOCIATED-TESTIS-EXPRESSED 1/ DYNEIN LIGHT CHAIN"/>
    <property type="match status" value="1"/>
</dbReference>
<evidence type="ECO:0000313" key="3">
    <source>
        <dbReference type="EMBL" id="CAF1067093.1"/>
    </source>
</evidence>
<dbReference type="Pfam" id="PF03645">
    <property type="entry name" value="Tctex-1"/>
    <property type="match status" value="1"/>
</dbReference>
<dbReference type="Proteomes" id="UP000677228">
    <property type="component" value="Unassembled WGS sequence"/>
</dbReference>
<name>A0A813XF04_9BILA</name>
<evidence type="ECO:0000313" key="6">
    <source>
        <dbReference type="Proteomes" id="UP000663829"/>
    </source>
</evidence>
<dbReference type="EMBL" id="CAJNOK010008567">
    <property type="protein sequence ID" value="CAF1067093.1"/>
    <property type="molecule type" value="Genomic_DNA"/>
</dbReference>
<sequence>MRSEGKEKKVQILYFRNINMTYEKSVMKHRPNVFESQLKLPKLKPIAEKHRVWEHKPSRSPLSPDSHISSTNLSIPTTTDNFYSPVVREAALHFLRRNSISTSFTSSTLSKRNSLYGHIPARIDTGLQREMSFGGRHHSPTFQLKPAYKIRFNELKLELENSKLKEQVKQMRYNHQNIQILTTNLINSIRTRVKSFITMKAEERYKIIVQAFVFQNTNQSGTCVSRCLWNDQTDNFITLKMCGADCEVLIAIFLCYTD</sequence>
<dbReference type="GO" id="GO:0007018">
    <property type="term" value="P:microtubule-based movement"/>
    <property type="evidence" value="ECO:0007669"/>
    <property type="project" value="TreeGrafter"/>
</dbReference>
<dbReference type="Proteomes" id="UP000682733">
    <property type="component" value="Unassembled WGS sequence"/>
</dbReference>
<gene>
    <name evidence="2" type="ORF">GPM918_LOCUS6905</name>
    <name evidence="3" type="ORF">OVA965_LOCUS17711</name>
    <name evidence="4" type="ORF">SRO942_LOCUS6907</name>
    <name evidence="5" type="ORF">TMI583_LOCUS17722</name>
</gene>